<feature type="domain" description="Shikimate dehydrogenase substrate binding N-terminal" evidence="4">
    <location>
        <begin position="12"/>
        <end position="95"/>
    </location>
</feature>
<protein>
    <submittedName>
        <fullName evidence="5">Shikimate dehydrogenase</fullName>
    </submittedName>
</protein>
<dbReference type="RefSeq" id="WP_109658966.1">
    <property type="nucleotide sequence ID" value="NZ_QGGH01000001.1"/>
</dbReference>
<dbReference type="GO" id="GO:0009073">
    <property type="term" value="P:aromatic amino acid family biosynthetic process"/>
    <property type="evidence" value="ECO:0007669"/>
    <property type="project" value="UniProtKB-KW"/>
</dbReference>
<evidence type="ECO:0000313" key="6">
    <source>
        <dbReference type="Proteomes" id="UP000245631"/>
    </source>
</evidence>
<evidence type="ECO:0000313" key="5">
    <source>
        <dbReference type="EMBL" id="PWJ93793.1"/>
    </source>
</evidence>
<dbReference type="SUPFAM" id="SSF53223">
    <property type="entry name" value="Aminoacid dehydrogenase-like, N-terminal domain"/>
    <property type="match status" value="1"/>
</dbReference>
<comment type="pathway">
    <text evidence="1">Metabolic intermediate biosynthesis; chorismate biosynthesis; chorismate from D-erythrose 4-phosphate and phosphoenolpyruvate: step 4/7.</text>
</comment>
<dbReference type="GO" id="GO:0004764">
    <property type="term" value="F:shikimate 3-dehydrogenase (NADP+) activity"/>
    <property type="evidence" value="ECO:0007669"/>
    <property type="project" value="InterPro"/>
</dbReference>
<evidence type="ECO:0000259" key="4">
    <source>
        <dbReference type="Pfam" id="PF08501"/>
    </source>
</evidence>
<organism evidence="5 6">
    <name type="scientific">Rhizobium loti</name>
    <name type="common">Mesorhizobium loti</name>
    <dbReference type="NCBI Taxonomy" id="381"/>
    <lineage>
        <taxon>Bacteria</taxon>
        <taxon>Pseudomonadati</taxon>
        <taxon>Pseudomonadota</taxon>
        <taxon>Alphaproteobacteria</taxon>
        <taxon>Hyphomicrobiales</taxon>
        <taxon>Phyllobacteriaceae</taxon>
        <taxon>Mesorhizobium</taxon>
    </lineage>
</organism>
<proteinExistence type="predicted"/>
<evidence type="ECO:0000256" key="3">
    <source>
        <dbReference type="ARBA" id="ARBA00023141"/>
    </source>
</evidence>
<dbReference type="GO" id="GO:0019632">
    <property type="term" value="P:shikimate metabolic process"/>
    <property type="evidence" value="ECO:0007669"/>
    <property type="project" value="TreeGrafter"/>
</dbReference>
<keyword evidence="3" id="KW-0028">Amino-acid biosynthesis</keyword>
<keyword evidence="2" id="KW-0560">Oxidoreductase</keyword>
<reference evidence="5 6" key="1">
    <citation type="submission" date="2018-05" db="EMBL/GenBank/DDBJ databases">
        <title>Genomic Encyclopedia of Type Strains, Phase IV (KMG-IV): sequencing the most valuable type-strain genomes for metagenomic binning, comparative biology and taxonomic classification.</title>
        <authorList>
            <person name="Goeker M."/>
        </authorList>
    </citation>
    <scope>NUCLEOTIDE SEQUENCE [LARGE SCALE GENOMIC DNA]</scope>
    <source>
        <strain evidence="5 6">DSM 2626</strain>
    </source>
</reference>
<dbReference type="InterPro" id="IPR013708">
    <property type="entry name" value="Shikimate_DH-bd_N"/>
</dbReference>
<dbReference type="InterPro" id="IPR046346">
    <property type="entry name" value="Aminoacid_DH-like_N_sf"/>
</dbReference>
<dbReference type="AlphaFoldDB" id="A0A8E2WG31"/>
<keyword evidence="3" id="KW-0057">Aromatic amino acid biosynthesis</keyword>
<dbReference type="Proteomes" id="UP000245631">
    <property type="component" value="Unassembled WGS sequence"/>
</dbReference>
<dbReference type="GO" id="GO:0009423">
    <property type="term" value="P:chorismate biosynthetic process"/>
    <property type="evidence" value="ECO:0007669"/>
    <property type="project" value="TreeGrafter"/>
</dbReference>
<dbReference type="GeneID" id="61049819"/>
<sequence length="267" mass="28439">MAISGTTRLYPILADPVLHVRAPALLNARFVERGYDAVVVPFQVPRDRLACVFSTCRSVASIAGFLVTIPHKSAIAPLCDVVTQRAHAIGAVNVVRRLEDGRMEGDMLDGPGFIRGLEAAGIQWQGKSVALAGAGGAARAIAFEMVARGAGSLSIQNRNRQAAEELRDQLLRAFPHANVLAEGGQALDDTFDLLVNGTSLGMRKDDPLPFSEDVLRRSGVVCEVVMAPQTTPLLQAALRAGVPIHRGDSMLIGQIEAMSDFFMAKSG</sequence>
<dbReference type="GO" id="GO:0005829">
    <property type="term" value="C:cytosol"/>
    <property type="evidence" value="ECO:0007669"/>
    <property type="project" value="TreeGrafter"/>
</dbReference>
<dbReference type="Gene3D" id="3.40.50.720">
    <property type="entry name" value="NAD(P)-binding Rossmann-like Domain"/>
    <property type="match status" value="1"/>
</dbReference>
<dbReference type="InterPro" id="IPR036291">
    <property type="entry name" value="NAD(P)-bd_dom_sf"/>
</dbReference>
<accession>A0A8E2WG31</accession>
<dbReference type="Pfam" id="PF08501">
    <property type="entry name" value="Shikimate_dh_N"/>
    <property type="match status" value="1"/>
</dbReference>
<evidence type="ECO:0000256" key="2">
    <source>
        <dbReference type="ARBA" id="ARBA00023002"/>
    </source>
</evidence>
<dbReference type="SUPFAM" id="SSF51735">
    <property type="entry name" value="NAD(P)-binding Rossmann-fold domains"/>
    <property type="match status" value="1"/>
</dbReference>
<dbReference type="PANTHER" id="PTHR21089">
    <property type="entry name" value="SHIKIMATE DEHYDROGENASE"/>
    <property type="match status" value="1"/>
</dbReference>
<comment type="caution">
    <text evidence="5">The sequence shown here is derived from an EMBL/GenBank/DDBJ whole genome shotgun (WGS) entry which is preliminary data.</text>
</comment>
<dbReference type="InterPro" id="IPR022893">
    <property type="entry name" value="Shikimate_DH_fam"/>
</dbReference>
<evidence type="ECO:0000256" key="1">
    <source>
        <dbReference type="ARBA" id="ARBA00004871"/>
    </source>
</evidence>
<dbReference type="PANTHER" id="PTHR21089:SF1">
    <property type="entry name" value="BIFUNCTIONAL 3-DEHYDROQUINATE DEHYDRATASE_SHIKIMATE DEHYDROGENASE, CHLOROPLASTIC"/>
    <property type="match status" value="1"/>
</dbReference>
<dbReference type="GO" id="GO:0050661">
    <property type="term" value="F:NADP binding"/>
    <property type="evidence" value="ECO:0007669"/>
    <property type="project" value="TreeGrafter"/>
</dbReference>
<dbReference type="Gene3D" id="3.40.50.10860">
    <property type="entry name" value="Leucine Dehydrogenase, chain A, domain 1"/>
    <property type="match status" value="1"/>
</dbReference>
<gene>
    <name evidence="5" type="ORF">C8D77_101473</name>
</gene>
<name>A0A8E2WG31_RHILI</name>
<dbReference type="EMBL" id="QGGH01000001">
    <property type="protein sequence ID" value="PWJ93793.1"/>
    <property type="molecule type" value="Genomic_DNA"/>
</dbReference>